<sequence>MAYVARRTQTNDNLGARVVEDVGRRRIRIDGENAGVRTLNSRAGQSIQNSVGRSGAYDASGYVMDVVAQPPRSARPGQALRATVTIRLRRSHAAPDSDLEDGRLLVVATLVTRGADGADVPVGPDALTGPRLFDNIHPVEEDSEGVVGYASFPDLAIRHEGMYKIRIALIRVNGTHGETMQIVDTQSIVVGRT</sequence>
<accession>A0A8H4J2Z7</accession>
<dbReference type="OrthoDB" id="5399926at2759"/>
<keyword evidence="2" id="KW-1185">Reference proteome</keyword>
<comment type="caution">
    <text evidence="1">The sequence shown here is derived from an EMBL/GenBank/DDBJ whole genome shotgun (WGS) entry which is preliminary data.</text>
</comment>
<dbReference type="InterPro" id="IPR038491">
    <property type="entry name" value="Velvet_dom_sf"/>
</dbReference>
<proteinExistence type="predicted"/>
<evidence type="ECO:0008006" key="3">
    <source>
        <dbReference type="Google" id="ProtNLM"/>
    </source>
</evidence>
<organism evidence="1 2">
    <name type="scientific">Botryosphaeria dothidea</name>
    <dbReference type="NCBI Taxonomy" id="55169"/>
    <lineage>
        <taxon>Eukaryota</taxon>
        <taxon>Fungi</taxon>
        <taxon>Dikarya</taxon>
        <taxon>Ascomycota</taxon>
        <taxon>Pezizomycotina</taxon>
        <taxon>Dothideomycetes</taxon>
        <taxon>Dothideomycetes incertae sedis</taxon>
        <taxon>Botryosphaeriales</taxon>
        <taxon>Botryosphaeriaceae</taxon>
        <taxon>Botryosphaeria</taxon>
    </lineage>
</organism>
<evidence type="ECO:0000313" key="1">
    <source>
        <dbReference type="EMBL" id="KAF4312120.1"/>
    </source>
</evidence>
<dbReference type="Proteomes" id="UP000572817">
    <property type="component" value="Unassembled WGS sequence"/>
</dbReference>
<name>A0A8H4J2Z7_9PEZI</name>
<reference evidence="1" key="1">
    <citation type="submission" date="2020-04" db="EMBL/GenBank/DDBJ databases">
        <title>Genome Assembly and Annotation of Botryosphaeria dothidea sdau 11-99, a Latent Pathogen of Apple Fruit Ring Rot in China.</title>
        <authorList>
            <person name="Yu C."/>
            <person name="Diao Y."/>
            <person name="Lu Q."/>
            <person name="Zhao J."/>
            <person name="Cui S."/>
            <person name="Peng C."/>
            <person name="He B."/>
            <person name="Liu H."/>
        </authorList>
    </citation>
    <scope>NUCLEOTIDE SEQUENCE [LARGE SCALE GENOMIC DNA]</scope>
    <source>
        <strain evidence="1">Sdau11-99</strain>
    </source>
</reference>
<dbReference type="AlphaFoldDB" id="A0A8H4J2Z7"/>
<dbReference type="EMBL" id="WWBZ02000007">
    <property type="protein sequence ID" value="KAF4312120.1"/>
    <property type="molecule type" value="Genomic_DNA"/>
</dbReference>
<evidence type="ECO:0000313" key="2">
    <source>
        <dbReference type="Proteomes" id="UP000572817"/>
    </source>
</evidence>
<gene>
    <name evidence="1" type="ORF">GTA08_BOTSDO12222</name>
</gene>
<dbReference type="Gene3D" id="2.60.40.3960">
    <property type="entry name" value="Velvet domain"/>
    <property type="match status" value="1"/>
</dbReference>
<protein>
    <recommendedName>
        <fullName evidence="3">Velvet domain-containing protein</fullName>
    </recommendedName>
</protein>